<dbReference type="GeneID" id="103517543"/>
<protein>
    <submittedName>
        <fullName evidence="3">Proline-rich nuclear receptor coactivator 2-like</fullName>
    </submittedName>
</protein>
<proteinExistence type="predicted"/>
<evidence type="ECO:0000313" key="3">
    <source>
        <dbReference type="RefSeq" id="XP_008480803.1"/>
    </source>
</evidence>
<dbReference type="KEGG" id="dci:103517543"/>
<sequence>MTNSKHSRVEMVVPKEANKMRHLKSPNSESQCQRPTRSARESPHSHHSLSNRSSPIKINNPMNSHRSRESYSQSPSPTFGIFYAGAKFSEPPAPHFLPKPPCSWTYTKGCHPVQETQALRMLLKVEA</sequence>
<dbReference type="AlphaFoldDB" id="A0A1S3DFB8"/>
<gene>
    <name evidence="3" type="primary">LOC103517543</name>
</gene>
<accession>A0A1S3DFB8</accession>
<feature type="region of interest" description="Disordered" evidence="1">
    <location>
        <begin position="1"/>
        <end position="76"/>
    </location>
</feature>
<name>A0A1S3DFB8_DIACI</name>
<feature type="compositionally biased region" description="Polar residues" evidence="1">
    <location>
        <begin position="25"/>
        <end position="36"/>
    </location>
</feature>
<dbReference type="Proteomes" id="UP000079169">
    <property type="component" value="Unplaced"/>
</dbReference>
<organism evidence="2 3">
    <name type="scientific">Diaphorina citri</name>
    <name type="common">Asian citrus psyllid</name>
    <dbReference type="NCBI Taxonomy" id="121845"/>
    <lineage>
        <taxon>Eukaryota</taxon>
        <taxon>Metazoa</taxon>
        <taxon>Ecdysozoa</taxon>
        <taxon>Arthropoda</taxon>
        <taxon>Hexapoda</taxon>
        <taxon>Insecta</taxon>
        <taxon>Pterygota</taxon>
        <taxon>Neoptera</taxon>
        <taxon>Paraneoptera</taxon>
        <taxon>Hemiptera</taxon>
        <taxon>Sternorrhyncha</taxon>
        <taxon>Psylloidea</taxon>
        <taxon>Psyllidae</taxon>
        <taxon>Diaphorininae</taxon>
        <taxon>Diaphorina</taxon>
    </lineage>
</organism>
<dbReference type="InterPro" id="IPR026780">
    <property type="entry name" value="PNRC1/2"/>
</dbReference>
<evidence type="ECO:0000313" key="2">
    <source>
        <dbReference type="Proteomes" id="UP000079169"/>
    </source>
</evidence>
<dbReference type="RefSeq" id="XP_008480803.1">
    <property type="nucleotide sequence ID" value="XM_008482581.3"/>
</dbReference>
<keyword evidence="2" id="KW-1185">Reference proteome</keyword>
<dbReference type="PANTHER" id="PTHR15405">
    <property type="entry name" value="PROLINE-RICH NUCLEAR RECEPTOR COACTIVATOR"/>
    <property type="match status" value="1"/>
</dbReference>
<dbReference type="PaxDb" id="121845-A0A1S3DFB8"/>
<feature type="compositionally biased region" description="Polar residues" evidence="1">
    <location>
        <begin position="48"/>
        <end position="76"/>
    </location>
</feature>
<reference evidence="3" key="1">
    <citation type="submission" date="2025-08" db="UniProtKB">
        <authorList>
            <consortium name="RefSeq"/>
        </authorList>
    </citation>
    <scope>IDENTIFICATION</scope>
</reference>
<evidence type="ECO:0000256" key="1">
    <source>
        <dbReference type="SAM" id="MobiDB-lite"/>
    </source>
</evidence>